<accession>A0A1K2I604</accession>
<dbReference type="GO" id="GO:0005886">
    <property type="term" value="C:plasma membrane"/>
    <property type="evidence" value="ECO:0007669"/>
    <property type="project" value="UniProtKB-SubCell"/>
</dbReference>
<dbReference type="InterPro" id="IPR035908">
    <property type="entry name" value="F0_ATP_A_sf"/>
</dbReference>
<proteinExistence type="inferred from homology"/>
<feature type="transmembrane region" description="Helical" evidence="11">
    <location>
        <begin position="20"/>
        <end position="38"/>
    </location>
</feature>
<evidence type="ECO:0000256" key="12">
    <source>
        <dbReference type="RuleBase" id="RU000483"/>
    </source>
</evidence>
<dbReference type="CDD" id="cd00310">
    <property type="entry name" value="ATP-synt_Fo_a_6"/>
    <property type="match status" value="1"/>
</dbReference>
<dbReference type="GO" id="GO:0045259">
    <property type="term" value="C:proton-transporting ATP synthase complex"/>
    <property type="evidence" value="ECO:0007669"/>
    <property type="project" value="UniProtKB-KW"/>
</dbReference>
<dbReference type="EMBL" id="LT634362">
    <property type="protein sequence ID" value="SFZ87808.1"/>
    <property type="molecule type" value="Genomic_DNA"/>
</dbReference>
<evidence type="ECO:0000256" key="9">
    <source>
        <dbReference type="ARBA" id="ARBA00023136"/>
    </source>
</evidence>
<feature type="transmembrane region" description="Helical" evidence="11">
    <location>
        <begin position="205"/>
        <end position="230"/>
    </location>
</feature>
<dbReference type="AlphaFoldDB" id="A0A1K2I604"/>
<feature type="transmembrane region" description="Helical" evidence="11">
    <location>
        <begin position="77"/>
        <end position="100"/>
    </location>
</feature>
<evidence type="ECO:0000256" key="3">
    <source>
        <dbReference type="ARBA" id="ARBA00022448"/>
    </source>
</evidence>
<keyword evidence="5 11" id="KW-0812">Transmembrane</keyword>
<evidence type="ECO:0000256" key="4">
    <source>
        <dbReference type="ARBA" id="ARBA00022547"/>
    </source>
</evidence>
<evidence type="ECO:0000256" key="6">
    <source>
        <dbReference type="ARBA" id="ARBA00022781"/>
    </source>
</evidence>
<dbReference type="GO" id="GO:0046933">
    <property type="term" value="F:proton-transporting ATP synthase activity, rotational mechanism"/>
    <property type="evidence" value="ECO:0007669"/>
    <property type="project" value="UniProtKB-UniRule"/>
</dbReference>
<dbReference type="PANTHER" id="PTHR42823:SF3">
    <property type="entry name" value="ATP SYNTHASE SUBUNIT A, CHLOROPLASTIC"/>
    <property type="match status" value="1"/>
</dbReference>
<sequence length="238" mass="26400">MNEESFVVKFLGLTFNLTNVVSGLVAMIIVFFLVWYLSRNLALRPKGKQNVLEAIIDFTNGIVSSNIPGEQGKRFNLLAFVLFLFIFVSNQLGLMIEFIIGGKTLIKSPTSDVMVTMSLALMVLLLSHYFGVVVFGAKGYLVNSYLKPVSFMLPIELIEEFTNFLTLAFRLYGNIFAGEVLLTLIGGVAKSHGLLTEVVALPLALIWQGFSVFIGSIQAYVFVTLSMVYISRKVEVEE</sequence>
<evidence type="ECO:0000256" key="7">
    <source>
        <dbReference type="ARBA" id="ARBA00022989"/>
    </source>
</evidence>
<keyword evidence="9 11" id="KW-0472">Membrane</keyword>
<comment type="function">
    <text evidence="11 12">Key component of the proton channel; it plays a direct role in the translocation of protons across the membrane.</text>
</comment>
<dbReference type="Pfam" id="PF00119">
    <property type="entry name" value="ATP-synt_A"/>
    <property type="match status" value="1"/>
</dbReference>
<evidence type="ECO:0000256" key="11">
    <source>
        <dbReference type="HAMAP-Rule" id="MF_01393"/>
    </source>
</evidence>
<keyword evidence="6 11" id="KW-0375">Hydrogen ion transport</keyword>
<dbReference type="HAMAP" id="MF_01393">
    <property type="entry name" value="ATP_synth_a_bact"/>
    <property type="match status" value="1"/>
</dbReference>
<name>A0A1K2I604_9LACO</name>
<gene>
    <name evidence="11" type="primary">atpB</name>
    <name evidence="13" type="ORF">LREN565_0921</name>
</gene>
<protein>
    <recommendedName>
        <fullName evidence="11 12">ATP synthase subunit a</fullName>
    </recommendedName>
    <alternativeName>
        <fullName evidence="11">ATP synthase F0 sector subunit a</fullName>
    </alternativeName>
    <alternativeName>
        <fullName evidence="11">F-ATPase subunit 6</fullName>
    </alternativeName>
</protein>
<keyword evidence="10 11" id="KW-0066">ATP synthesis</keyword>
<dbReference type="InterPro" id="IPR000568">
    <property type="entry name" value="ATP_synth_F0_asu"/>
</dbReference>
<dbReference type="NCBIfam" id="TIGR01131">
    <property type="entry name" value="ATP_synt_6_or_A"/>
    <property type="match status" value="1"/>
</dbReference>
<feature type="transmembrane region" description="Helical" evidence="11">
    <location>
        <begin position="120"/>
        <end position="141"/>
    </location>
</feature>
<comment type="similarity">
    <text evidence="2 11 12">Belongs to the ATPase A chain family.</text>
</comment>
<dbReference type="InterPro" id="IPR023011">
    <property type="entry name" value="ATP_synth_F0_asu_AS"/>
</dbReference>
<keyword evidence="4 11" id="KW-0138">CF(0)</keyword>
<dbReference type="PRINTS" id="PR00123">
    <property type="entry name" value="ATPASEA"/>
</dbReference>
<dbReference type="GO" id="GO:0042777">
    <property type="term" value="P:proton motive force-driven plasma membrane ATP synthesis"/>
    <property type="evidence" value="ECO:0007669"/>
    <property type="project" value="TreeGrafter"/>
</dbReference>
<keyword evidence="7 11" id="KW-1133">Transmembrane helix</keyword>
<dbReference type="Gene3D" id="1.20.120.220">
    <property type="entry name" value="ATP synthase, F0 complex, subunit A"/>
    <property type="match status" value="1"/>
</dbReference>
<evidence type="ECO:0000256" key="2">
    <source>
        <dbReference type="ARBA" id="ARBA00006810"/>
    </source>
</evidence>
<keyword evidence="8 11" id="KW-0406">Ion transport</keyword>
<feature type="transmembrane region" description="Helical" evidence="11">
    <location>
        <begin position="161"/>
        <end position="185"/>
    </location>
</feature>
<dbReference type="InterPro" id="IPR045082">
    <property type="entry name" value="ATP_syn_F0_a_bact/chloroplast"/>
</dbReference>
<dbReference type="NCBIfam" id="NF004479">
    <property type="entry name" value="PRK05815.1-4"/>
    <property type="match status" value="1"/>
</dbReference>
<evidence type="ECO:0000256" key="8">
    <source>
        <dbReference type="ARBA" id="ARBA00023065"/>
    </source>
</evidence>
<reference evidence="13" key="1">
    <citation type="submission" date="2016-11" db="EMBL/GenBank/DDBJ databases">
        <authorList>
            <person name="Jaros S."/>
            <person name="Januszkiewicz K."/>
            <person name="Wedrychowicz H."/>
        </authorList>
    </citation>
    <scope>NUCLEOTIDE SEQUENCE</scope>
    <source>
        <strain evidence="13">ACA-DC 565</strain>
    </source>
</reference>
<evidence type="ECO:0000313" key="13">
    <source>
        <dbReference type="EMBL" id="SFZ87808.1"/>
    </source>
</evidence>
<keyword evidence="11" id="KW-1003">Cell membrane</keyword>
<comment type="subcellular location">
    <subcellularLocation>
        <location evidence="11 12">Cell membrane</location>
        <topology evidence="11 12">Multi-pass membrane protein</topology>
    </subcellularLocation>
    <subcellularLocation>
        <location evidence="1">Membrane</location>
        <topology evidence="1">Multi-pass membrane protein</topology>
    </subcellularLocation>
</comment>
<keyword evidence="3 11" id="KW-0813">Transport</keyword>
<dbReference type="SUPFAM" id="SSF81336">
    <property type="entry name" value="F1F0 ATP synthase subunit A"/>
    <property type="match status" value="1"/>
</dbReference>
<organism evidence="13">
    <name type="scientific">Loigolactobacillus rennini</name>
    <dbReference type="NCBI Taxonomy" id="238013"/>
    <lineage>
        <taxon>Bacteria</taxon>
        <taxon>Bacillati</taxon>
        <taxon>Bacillota</taxon>
        <taxon>Bacilli</taxon>
        <taxon>Lactobacillales</taxon>
        <taxon>Lactobacillaceae</taxon>
        <taxon>Loigolactobacillus</taxon>
    </lineage>
</organism>
<evidence type="ECO:0000256" key="5">
    <source>
        <dbReference type="ARBA" id="ARBA00022692"/>
    </source>
</evidence>
<dbReference type="PANTHER" id="PTHR42823">
    <property type="entry name" value="ATP SYNTHASE SUBUNIT A, CHLOROPLASTIC"/>
    <property type="match status" value="1"/>
</dbReference>
<dbReference type="PROSITE" id="PS00449">
    <property type="entry name" value="ATPASE_A"/>
    <property type="match status" value="1"/>
</dbReference>
<evidence type="ECO:0000256" key="10">
    <source>
        <dbReference type="ARBA" id="ARBA00023310"/>
    </source>
</evidence>
<evidence type="ECO:0000256" key="1">
    <source>
        <dbReference type="ARBA" id="ARBA00004141"/>
    </source>
</evidence>